<dbReference type="EMBL" id="JAOXHJ010000006">
    <property type="protein sequence ID" value="MCV3754269.1"/>
    <property type="molecule type" value="Genomic_DNA"/>
</dbReference>
<gene>
    <name evidence="10" type="ORF">OF365_02675</name>
</gene>
<dbReference type="InterPro" id="IPR013099">
    <property type="entry name" value="K_chnl_dom"/>
</dbReference>
<evidence type="ECO:0000313" key="10">
    <source>
        <dbReference type="EMBL" id="MCV3754269.1"/>
    </source>
</evidence>
<evidence type="ECO:0000256" key="3">
    <source>
        <dbReference type="ARBA" id="ARBA00022692"/>
    </source>
</evidence>
<keyword evidence="7 10" id="KW-0407">Ion channel</keyword>
<evidence type="ECO:0000256" key="7">
    <source>
        <dbReference type="ARBA" id="ARBA00023303"/>
    </source>
</evidence>
<dbReference type="RefSeq" id="WP_263818071.1">
    <property type="nucleotide sequence ID" value="NZ_JAOXHJ010000006.1"/>
</dbReference>
<evidence type="ECO:0000256" key="4">
    <source>
        <dbReference type="ARBA" id="ARBA00022989"/>
    </source>
</evidence>
<organism evidence="10 11">
    <name type="scientific">Ureaplasma zalophigenitalium</name>
    <dbReference type="NCBI Taxonomy" id="907723"/>
    <lineage>
        <taxon>Bacteria</taxon>
        <taxon>Bacillati</taxon>
        <taxon>Mycoplasmatota</taxon>
        <taxon>Mycoplasmoidales</taxon>
        <taxon>Mycoplasmoidaceae</taxon>
        <taxon>Ureaplasma</taxon>
    </lineage>
</organism>
<keyword evidence="4 8" id="KW-1133">Transmembrane helix</keyword>
<feature type="transmembrane region" description="Helical" evidence="8">
    <location>
        <begin position="218"/>
        <end position="238"/>
    </location>
</feature>
<dbReference type="SUPFAM" id="SSF81324">
    <property type="entry name" value="Voltage-gated potassium channels"/>
    <property type="match status" value="1"/>
</dbReference>
<evidence type="ECO:0000256" key="5">
    <source>
        <dbReference type="ARBA" id="ARBA00023065"/>
    </source>
</evidence>
<keyword evidence="11" id="KW-1185">Reference proteome</keyword>
<keyword evidence="6 8" id="KW-0472">Membrane</keyword>
<comment type="subcellular location">
    <subcellularLocation>
        <location evidence="1">Membrane</location>
        <topology evidence="1">Multi-pass membrane protein</topology>
    </subcellularLocation>
</comment>
<keyword evidence="5" id="KW-0406">Ion transport</keyword>
<evidence type="ECO:0000256" key="1">
    <source>
        <dbReference type="ARBA" id="ARBA00004141"/>
    </source>
</evidence>
<keyword evidence="2" id="KW-0813">Transport</keyword>
<feature type="transmembrane region" description="Helical" evidence="8">
    <location>
        <begin position="127"/>
        <end position="147"/>
    </location>
</feature>
<comment type="caution">
    <text evidence="10">The sequence shown here is derived from an EMBL/GenBank/DDBJ whole genome shotgun (WGS) entry which is preliminary data.</text>
</comment>
<feature type="transmembrane region" description="Helical" evidence="8">
    <location>
        <begin position="85"/>
        <end position="106"/>
    </location>
</feature>
<accession>A0ABT3BPU0</accession>
<reference evidence="10 11" key="1">
    <citation type="journal article" date="2020" name="Int. J. Syst. Evol. Microbiol.">
        <title>Ureaplasma miroungigenitalium sp. nov. isolated from northern elephant seals (Mirounga angustirostris) and Ureaplasma zalophigenitalium sp. nov. isolated from California sea lions (Zalophus californianus).</title>
        <authorList>
            <person name="Volokhov D.V."/>
            <person name="Gulland F.M."/>
            <person name="Gao Y."/>
            <person name="Chizhikov V.E."/>
        </authorList>
    </citation>
    <scope>NUCLEOTIDE SEQUENCE [LARGE SCALE GENOMIC DNA]</scope>
    <source>
        <strain evidence="10 11">CSL7644-GEN</strain>
    </source>
</reference>
<dbReference type="GO" id="GO:0034220">
    <property type="term" value="P:monoatomic ion transmembrane transport"/>
    <property type="evidence" value="ECO:0007669"/>
    <property type="project" value="UniProtKB-KW"/>
</dbReference>
<name>A0ABT3BPU0_9BACT</name>
<dbReference type="InterPro" id="IPR028325">
    <property type="entry name" value="VG_K_chnl"/>
</dbReference>
<evidence type="ECO:0000256" key="2">
    <source>
        <dbReference type="ARBA" id="ARBA00022448"/>
    </source>
</evidence>
<sequence>MTKEEIKLFRKENQLLYFNRFRFVLFEFTDMQAYSKIMNMKSIIAFFYQLCLMIMVVASSTIIIYNQANLNNTSDPIQEMNHHRFIKQYFLIFYVINYVFLFDYFLRWFYADYSQYKWSRLKAFLLFPFRFTSFLDFGSFLIIIIIYHSGLAQTLFSNEFLTDDQIFSDFVNNPVYMDVFPAAILFKILGLHKKIINNTVLASDINVFGEVIKRRWRILLSSIIVILVFAFVLSFIILRCEQDYYHLKNIAYDSDKYKFKSLGDSLWFAVGTITTIAYGDLAPVSEQGRFFASIMGIIGVTYYGFLTSLFASGIISVLNESARARTNTKLLQFQSENERLLNDFSIKIIEEFKKYKNNDEQNEEDANVKNQETIILHKQRTSRRHPKLLKGLVDDFQKKNKQVVWNLRKPIKR</sequence>
<dbReference type="PANTHER" id="PTHR11537">
    <property type="entry name" value="VOLTAGE-GATED POTASSIUM CHANNEL"/>
    <property type="match status" value="1"/>
</dbReference>
<evidence type="ECO:0000256" key="8">
    <source>
        <dbReference type="SAM" id="Phobius"/>
    </source>
</evidence>
<feature type="transmembrane region" description="Helical" evidence="8">
    <location>
        <begin position="290"/>
        <end position="318"/>
    </location>
</feature>
<feature type="transmembrane region" description="Helical" evidence="8">
    <location>
        <begin position="43"/>
        <end position="65"/>
    </location>
</feature>
<feature type="transmembrane region" description="Helical" evidence="8">
    <location>
        <begin position="259"/>
        <end position="278"/>
    </location>
</feature>
<dbReference type="Pfam" id="PF07885">
    <property type="entry name" value="Ion_trans_2"/>
    <property type="match status" value="1"/>
</dbReference>
<feature type="domain" description="Potassium channel" evidence="9">
    <location>
        <begin position="226"/>
        <end position="312"/>
    </location>
</feature>
<dbReference type="Gene3D" id="1.10.287.70">
    <property type="match status" value="1"/>
</dbReference>
<evidence type="ECO:0000259" key="9">
    <source>
        <dbReference type="Pfam" id="PF07885"/>
    </source>
</evidence>
<dbReference type="PANTHER" id="PTHR11537:SF254">
    <property type="entry name" value="POTASSIUM VOLTAGE-GATED CHANNEL PROTEIN SHAB"/>
    <property type="match status" value="1"/>
</dbReference>
<proteinExistence type="predicted"/>
<keyword evidence="3 8" id="KW-0812">Transmembrane</keyword>
<dbReference type="Proteomes" id="UP001207252">
    <property type="component" value="Unassembled WGS sequence"/>
</dbReference>
<evidence type="ECO:0000256" key="6">
    <source>
        <dbReference type="ARBA" id="ARBA00023136"/>
    </source>
</evidence>
<evidence type="ECO:0000313" key="11">
    <source>
        <dbReference type="Proteomes" id="UP001207252"/>
    </source>
</evidence>
<protein>
    <submittedName>
        <fullName evidence="10">Potassium channel family protein</fullName>
    </submittedName>
</protein>